<proteinExistence type="predicted"/>
<gene>
    <name evidence="3" type="ORF">FLL46_16280</name>
</gene>
<feature type="compositionally biased region" description="Basic and acidic residues" evidence="1">
    <location>
        <begin position="39"/>
        <end position="49"/>
    </location>
</feature>
<sequence>MITRFSIILLCILCSSNLAGAEKVPQQGSSEQATPEQENQEKQQEENKSDSLWQQISSATADASKKVGDITTNLAGDANEQYKAFEGYTEQVFSDFVNSIDANVKTLEKLGYVVTDLYIGVELIPSVTLRLRRVKEVSETEQTSILQETGGNAVLSYAVEKLNQAYTKEVAGYRIKAVRLSLGLPPNTSIHFEKIVE</sequence>
<dbReference type="RefSeq" id="WP_142932395.1">
    <property type="nucleotide sequence ID" value="NZ_ML660166.1"/>
</dbReference>
<name>A0A545UAI4_9GAMM</name>
<feature type="region of interest" description="Disordered" evidence="1">
    <location>
        <begin position="25"/>
        <end position="51"/>
    </location>
</feature>
<feature type="chain" id="PRO_5021766247" evidence="2">
    <location>
        <begin position="22"/>
        <end position="197"/>
    </location>
</feature>
<dbReference type="Proteomes" id="UP000315439">
    <property type="component" value="Unassembled WGS sequence"/>
</dbReference>
<organism evidence="3 4">
    <name type="scientific">Aliikangiella coralliicola</name>
    <dbReference type="NCBI Taxonomy" id="2592383"/>
    <lineage>
        <taxon>Bacteria</taxon>
        <taxon>Pseudomonadati</taxon>
        <taxon>Pseudomonadota</taxon>
        <taxon>Gammaproteobacteria</taxon>
        <taxon>Oceanospirillales</taxon>
        <taxon>Pleioneaceae</taxon>
        <taxon>Aliikangiella</taxon>
    </lineage>
</organism>
<evidence type="ECO:0000256" key="1">
    <source>
        <dbReference type="SAM" id="MobiDB-lite"/>
    </source>
</evidence>
<dbReference type="EMBL" id="VIKS01000010">
    <property type="protein sequence ID" value="TQV86472.1"/>
    <property type="molecule type" value="Genomic_DNA"/>
</dbReference>
<protein>
    <submittedName>
        <fullName evidence="3">Uncharacterized protein</fullName>
    </submittedName>
</protein>
<feature type="compositionally biased region" description="Polar residues" evidence="1">
    <location>
        <begin position="26"/>
        <end position="35"/>
    </location>
</feature>
<dbReference type="AlphaFoldDB" id="A0A545UAI4"/>
<evidence type="ECO:0000313" key="4">
    <source>
        <dbReference type="Proteomes" id="UP000315439"/>
    </source>
</evidence>
<comment type="caution">
    <text evidence="3">The sequence shown here is derived from an EMBL/GenBank/DDBJ whole genome shotgun (WGS) entry which is preliminary data.</text>
</comment>
<evidence type="ECO:0000313" key="3">
    <source>
        <dbReference type="EMBL" id="TQV86472.1"/>
    </source>
</evidence>
<reference evidence="3 4" key="1">
    <citation type="submission" date="2019-07" db="EMBL/GenBank/DDBJ databases">
        <title>Draft genome for Aliikangiella sp. M105.</title>
        <authorList>
            <person name="Wang G."/>
        </authorList>
    </citation>
    <scope>NUCLEOTIDE SEQUENCE [LARGE SCALE GENOMIC DNA]</scope>
    <source>
        <strain evidence="3 4">M105</strain>
    </source>
</reference>
<feature type="signal peptide" evidence="2">
    <location>
        <begin position="1"/>
        <end position="21"/>
    </location>
</feature>
<accession>A0A545UAI4</accession>
<evidence type="ECO:0000256" key="2">
    <source>
        <dbReference type="SAM" id="SignalP"/>
    </source>
</evidence>
<keyword evidence="4" id="KW-1185">Reference proteome</keyword>
<keyword evidence="2" id="KW-0732">Signal</keyword>